<protein>
    <recommendedName>
        <fullName evidence="4">Twin-arginine translocation pathway signal</fullName>
    </recommendedName>
</protein>
<gene>
    <name evidence="2" type="ORF">BQ8794_30136</name>
</gene>
<name>A0A1R3V9T8_9HYPH</name>
<feature type="signal peptide" evidence="1">
    <location>
        <begin position="1"/>
        <end position="30"/>
    </location>
</feature>
<evidence type="ECO:0000313" key="3">
    <source>
        <dbReference type="Proteomes" id="UP000188388"/>
    </source>
</evidence>
<feature type="chain" id="PRO_5010369235" description="Twin-arginine translocation pathway signal" evidence="1">
    <location>
        <begin position="31"/>
        <end position="169"/>
    </location>
</feature>
<evidence type="ECO:0008006" key="4">
    <source>
        <dbReference type="Google" id="ProtNLM"/>
    </source>
</evidence>
<dbReference type="AlphaFoldDB" id="A0A1R3V9T8"/>
<organism evidence="2 3">
    <name type="scientific">Mesorhizobium prunaredense</name>
    <dbReference type="NCBI Taxonomy" id="1631249"/>
    <lineage>
        <taxon>Bacteria</taxon>
        <taxon>Pseudomonadati</taxon>
        <taxon>Pseudomonadota</taxon>
        <taxon>Alphaproteobacteria</taxon>
        <taxon>Hyphomicrobiales</taxon>
        <taxon>Phyllobacteriaceae</taxon>
        <taxon>Mesorhizobium</taxon>
    </lineage>
</organism>
<keyword evidence="3" id="KW-1185">Reference proteome</keyword>
<dbReference type="Proteomes" id="UP000188388">
    <property type="component" value="Unassembled WGS sequence"/>
</dbReference>
<dbReference type="EMBL" id="FTPD01000023">
    <property type="protein sequence ID" value="SIT56687.1"/>
    <property type="molecule type" value="Genomic_DNA"/>
</dbReference>
<proteinExistence type="predicted"/>
<reference evidence="3" key="1">
    <citation type="submission" date="2017-01" db="EMBL/GenBank/DDBJ databases">
        <authorList>
            <person name="Brunel B."/>
        </authorList>
    </citation>
    <scope>NUCLEOTIDE SEQUENCE [LARGE SCALE GENOMIC DNA]</scope>
</reference>
<dbReference type="STRING" id="1631249.BQ8794_30136"/>
<evidence type="ECO:0000256" key="1">
    <source>
        <dbReference type="SAM" id="SignalP"/>
    </source>
</evidence>
<accession>A0A1R3V9T8</accession>
<evidence type="ECO:0000313" key="2">
    <source>
        <dbReference type="EMBL" id="SIT56687.1"/>
    </source>
</evidence>
<sequence length="169" mass="18794">MPSLGWLPMMTRRFFGLFAAVAAAFLPSRATSQTSSAPRRLQDDIPVAAQWISNALQSSNYRADFSPQSISEVERFFREQTKDGEPISDGLMAQDIGPRLFALGSYCGEVLRKELGGHWLTNDDDPEGEINAALEAANGVTCWPMQRVMKRLRSSEDDLVVWAEGIRRA</sequence>
<keyword evidence="1" id="KW-0732">Signal</keyword>